<sequence length="218" mass="24140">MEIAELKHQWKRVCTKHNIRFIPLLRLHDAVYLIALFLFGYSIRLLSSFTIFPPLRRRRRRCPKRLPHCLWQRALLILHPLSSSGDGNSNAAAVPVTRDPTAATLASANTDFDPLFSKHIALPPTTFEADNTPFYLLSLGLCAFFVVVAALAPRVCGGTRIRFSNALTSFSLPSLSNKAHAPPVLSLDLSFLSFLDPAQLNSSQDKTLSEPPARGHGI</sequence>
<keyword evidence="1" id="KW-0812">Transmembrane</keyword>
<gene>
    <name evidence="2" type="ORF">MSAN_01634900</name>
</gene>
<evidence type="ECO:0000313" key="3">
    <source>
        <dbReference type="Proteomes" id="UP000623467"/>
    </source>
</evidence>
<feature type="transmembrane region" description="Helical" evidence="1">
    <location>
        <begin position="30"/>
        <end position="55"/>
    </location>
</feature>
<organism evidence="2 3">
    <name type="scientific">Mycena sanguinolenta</name>
    <dbReference type="NCBI Taxonomy" id="230812"/>
    <lineage>
        <taxon>Eukaryota</taxon>
        <taxon>Fungi</taxon>
        <taxon>Dikarya</taxon>
        <taxon>Basidiomycota</taxon>
        <taxon>Agaricomycotina</taxon>
        <taxon>Agaricomycetes</taxon>
        <taxon>Agaricomycetidae</taxon>
        <taxon>Agaricales</taxon>
        <taxon>Marasmiineae</taxon>
        <taxon>Mycenaceae</taxon>
        <taxon>Mycena</taxon>
    </lineage>
</organism>
<keyword evidence="1" id="KW-1133">Transmembrane helix</keyword>
<protein>
    <recommendedName>
        <fullName evidence="4">Transmembrane protein</fullName>
    </recommendedName>
</protein>
<evidence type="ECO:0000256" key="1">
    <source>
        <dbReference type="SAM" id="Phobius"/>
    </source>
</evidence>
<keyword evidence="1" id="KW-0472">Membrane</keyword>
<reference evidence="2" key="1">
    <citation type="submission" date="2020-05" db="EMBL/GenBank/DDBJ databases">
        <title>Mycena genomes resolve the evolution of fungal bioluminescence.</title>
        <authorList>
            <person name="Tsai I.J."/>
        </authorList>
    </citation>
    <scope>NUCLEOTIDE SEQUENCE</scope>
    <source>
        <strain evidence="2">160909Yilan</strain>
    </source>
</reference>
<dbReference type="AlphaFoldDB" id="A0A8H6XZZ5"/>
<proteinExistence type="predicted"/>
<evidence type="ECO:0008006" key="4">
    <source>
        <dbReference type="Google" id="ProtNLM"/>
    </source>
</evidence>
<evidence type="ECO:0000313" key="2">
    <source>
        <dbReference type="EMBL" id="KAF7350738.1"/>
    </source>
</evidence>
<dbReference type="Proteomes" id="UP000623467">
    <property type="component" value="Unassembled WGS sequence"/>
</dbReference>
<accession>A0A8H6XZZ5</accession>
<dbReference type="EMBL" id="JACAZH010000014">
    <property type="protein sequence ID" value="KAF7350738.1"/>
    <property type="molecule type" value="Genomic_DNA"/>
</dbReference>
<comment type="caution">
    <text evidence="2">The sequence shown here is derived from an EMBL/GenBank/DDBJ whole genome shotgun (WGS) entry which is preliminary data.</text>
</comment>
<feature type="transmembrane region" description="Helical" evidence="1">
    <location>
        <begin position="134"/>
        <end position="152"/>
    </location>
</feature>
<keyword evidence="3" id="KW-1185">Reference proteome</keyword>
<name>A0A8H6XZZ5_9AGAR</name>